<evidence type="ECO:0000256" key="3">
    <source>
        <dbReference type="ARBA" id="ARBA00022525"/>
    </source>
</evidence>
<keyword evidence="8" id="KW-0843">Virulence</keyword>
<evidence type="ECO:0000256" key="2">
    <source>
        <dbReference type="ARBA" id="ARBA00009558"/>
    </source>
</evidence>
<proteinExistence type="inferred from homology"/>
<dbReference type="GO" id="GO:0003950">
    <property type="term" value="F:NAD+ poly-ADP-ribosyltransferase activity"/>
    <property type="evidence" value="ECO:0007669"/>
    <property type="project" value="TreeGrafter"/>
</dbReference>
<dbReference type="PANTHER" id="PTHR10339:SF25">
    <property type="entry name" value="SECRETED EXOENZYME S"/>
    <property type="match status" value="1"/>
</dbReference>
<evidence type="ECO:0000256" key="10">
    <source>
        <dbReference type="RuleBase" id="RU361228"/>
    </source>
</evidence>
<name>A0A4W3GDH7_CALMI</name>
<keyword evidence="10" id="KW-0521">NADP</keyword>
<evidence type="ECO:0000256" key="4">
    <source>
        <dbReference type="ARBA" id="ARBA00022656"/>
    </source>
</evidence>
<protein>
    <recommendedName>
        <fullName evidence="10">NAD(P)(+)--arginine ADP-ribosyltransferase</fullName>
        <ecNumber evidence="10">2.4.2.31</ecNumber>
    </recommendedName>
    <alternativeName>
        <fullName evidence="10">Mono(ADP-ribosyl)transferase</fullName>
    </alternativeName>
</protein>
<reference evidence="12" key="1">
    <citation type="journal article" date="2006" name="Science">
        <title>Ancient noncoding elements conserved in the human genome.</title>
        <authorList>
            <person name="Venkatesh B."/>
            <person name="Kirkness E.F."/>
            <person name="Loh Y.H."/>
            <person name="Halpern A.L."/>
            <person name="Lee A.P."/>
            <person name="Johnson J."/>
            <person name="Dandona N."/>
            <person name="Viswanathan L.D."/>
            <person name="Tay A."/>
            <person name="Venter J.C."/>
            <person name="Strausberg R.L."/>
            <person name="Brenner S."/>
        </authorList>
    </citation>
    <scope>NUCLEOTIDE SEQUENCE [LARGE SCALE GENOMIC DNA]</scope>
</reference>
<reference evidence="11" key="5">
    <citation type="submission" date="2025-09" db="UniProtKB">
        <authorList>
            <consortium name="Ensembl"/>
        </authorList>
    </citation>
    <scope>IDENTIFICATION</scope>
</reference>
<keyword evidence="3" id="KW-0964">Secreted</keyword>
<dbReference type="InterPro" id="IPR050999">
    <property type="entry name" value="ADP-ribosyltransferase_ARG"/>
</dbReference>
<keyword evidence="10" id="KW-0520">NAD</keyword>
<dbReference type="FunCoup" id="A0A4W3GDH7">
    <property type="interactions" value="51"/>
</dbReference>
<dbReference type="InParanoid" id="A0A4W3GDH7"/>
<dbReference type="Gene3D" id="3.90.176.10">
    <property type="entry name" value="Toxin ADP-ribosyltransferase, Chain A, domain 1"/>
    <property type="match status" value="1"/>
</dbReference>
<dbReference type="GO" id="GO:0090729">
    <property type="term" value="F:toxin activity"/>
    <property type="evidence" value="ECO:0007669"/>
    <property type="project" value="UniProtKB-KW"/>
</dbReference>
<evidence type="ECO:0000256" key="8">
    <source>
        <dbReference type="ARBA" id="ARBA00023026"/>
    </source>
</evidence>
<reference evidence="12" key="2">
    <citation type="journal article" date="2007" name="PLoS Biol.">
        <title>Survey sequencing and comparative analysis of the elephant shark (Callorhinchus milii) genome.</title>
        <authorList>
            <person name="Venkatesh B."/>
            <person name="Kirkness E.F."/>
            <person name="Loh Y.H."/>
            <person name="Halpern A.L."/>
            <person name="Lee A.P."/>
            <person name="Johnson J."/>
            <person name="Dandona N."/>
            <person name="Viswanathan L.D."/>
            <person name="Tay A."/>
            <person name="Venter J.C."/>
            <person name="Strausberg R.L."/>
            <person name="Brenner S."/>
        </authorList>
    </citation>
    <scope>NUCLEOTIDE SEQUENCE [LARGE SCALE GENOMIC DNA]</scope>
</reference>
<dbReference type="SUPFAM" id="SSF56399">
    <property type="entry name" value="ADP-ribosylation"/>
    <property type="match status" value="1"/>
</dbReference>
<accession>A0A4W3GDH7</accession>
<sequence length="230" mass="27011">MSMEPNSVAYIFTSNKWSDWLAHKYLAAERRSSRSLNSAWAVGERYWTYKRPPPGLSREQMIAVTTYTVGQPRFYAEFNEEIRSWGKDLRTYNICFRFKSFHYLLSTALVKLRNLQANLIRPQLYRGLGIALTANQNHEVRFGRYTSTSANKAKAEKFGKGTLFDLRSSLAVSISQWSVFPNEKEWLIPPHEVFKVRRFRRNWNRSKITLQLSRSRATKLVLHVCKLVFF</sequence>
<evidence type="ECO:0000256" key="6">
    <source>
        <dbReference type="ARBA" id="ARBA00022679"/>
    </source>
</evidence>
<dbReference type="Pfam" id="PF01129">
    <property type="entry name" value="ART"/>
    <property type="match status" value="1"/>
</dbReference>
<keyword evidence="12" id="KW-1185">Reference proteome</keyword>
<evidence type="ECO:0000256" key="5">
    <source>
        <dbReference type="ARBA" id="ARBA00022676"/>
    </source>
</evidence>
<dbReference type="AlphaFoldDB" id="A0A4W3GDH7"/>
<keyword evidence="6 10" id="KW-0808">Transferase</keyword>
<dbReference type="GO" id="GO:0005576">
    <property type="term" value="C:extracellular region"/>
    <property type="evidence" value="ECO:0007669"/>
    <property type="project" value="UniProtKB-SubCell"/>
</dbReference>
<dbReference type="EC" id="2.4.2.31" evidence="10"/>
<dbReference type="GeneTree" id="ENSGT01030000234601"/>
<dbReference type="GO" id="GO:0016779">
    <property type="term" value="F:nucleotidyltransferase activity"/>
    <property type="evidence" value="ECO:0007669"/>
    <property type="project" value="UniProtKB-KW"/>
</dbReference>
<dbReference type="InterPro" id="IPR000768">
    <property type="entry name" value="ART"/>
</dbReference>
<dbReference type="Ensembl" id="ENSCMIT00000000658.1">
    <property type="protein sequence ID" value="ENSCMIP00000000610.1"/>
    <property type="gene ID" value="ENSCMIG00000000438.1"/>
</dbReference>
<dbReference type="PROSITE" id="PS51996">
    <property type="entry name" value="TR_MART"/>
    <property type="match status" value="1"/>
</dbReference>
<evidence type="ECO:0000256" key="1">
    <source>
        <dbReference type="ARBA" id="ARBA00004613"/>
    </source>
</evidence>
<dbReference type="Proteomes" id="UP000314986">
    <property type="component" value="Unassembled WGS sequence"/>
</dbReference>
<keyword evidence="7" id="KW-0548">Nucleotidyltransferase</keyword>
<dbReference type="PANTHER" id="PTHR10339">
    <property type="entry name" value="ADP-RIBOSYLTRANSFERASE"/>
    <property type="match status" value="1"/>
</dbReference>
<comment type="subcellular location">
    <subcellularLocation>
        <location evidence="1">Secreted</location>
    </subcellularLocation>
</comment>
<comment type="similarity">
    <text evidence="2 10">Belongs to the Arg-specific ADP-ribosyltransferase family.</text>
</comment>
<dbReference type="PRINTS" id="PR00970">
    <property type="entry name" value="RIBTRNSFRASE"/>
</dbReference>
<evidence type="ECO:0000256" key="7">
    <source>
        <dbReference type="ARBA" id="ARBA00022695"/>
    </source>
</evidence>
<comment type="catalytic activity">
    <reaction evidence="9 10">
        <text>L-arginyl-[protein] + NAD(+) = N(omega)-(ADP-D-ribosyl)-L-arginyl-[protein] + nicotinamide + H(+)</text>
        <dbReference type="Rhea" id="RHEA:19149"/>
        <dbReference type="Rhea" id="RHEA-COMP:10532"/>
        <dbReference type="Rhea" id="RHEA-COMP:15087"/>
        <dbReference type="ChEBI" id="CHEBI:15378"/>
        <dbReference type="ChEBI" id="CHEBI:17154"/>
        <dbReference type="ChEBI" id="CHEBI:29965"/>
        <dbReference type="ChEBI" id="CHEBI:57540"/>
        <dbReference type="ChEBI" id="CHEBI:142554"/>
        <dbReference type="EC" id="2.4.2.31"/>
    </reaction>
</comment>
<evidence type="ECO:0000256" key="9">
    <source>
        <dbReference type="ARBA" id="ARBA00047597"/>
    </source>
</evidence>
<evidence type="ECO:0000313" key="12">
    <source>
        <dbReference type="Proteomes" id="UP000314986"/>
    </source>
</evidence>
<dbReference type="GO" id="GO:0106274">
    <property type="term" value="F:NAD+-protein-arginine ADP-ribosyltransferase activity"/>
    <property type="evidence" value="ECO:0007669"/>
    <property type="project" value="UniProtKB-EC"/>
</dbReference>
<organism evidence="11 12">
    <name type="scientific">Callorhinchus milii</name>
    <name type="common">Ghost shark</name>
    <dbReference type="NCBI Taxonomy" id="7868"/>
    <lineage>
        <taxon>Eukaryota</taxon>
        <taxon>Metazoa</taxon>
        <taxon>Chordata</taxon>
        <taxon>Craniata</taxon>
        <taxon>Vertebrata</taxon>
        <taxon>Chondrichthyes</taxon>
        <taxon>Holocephali</taxon>
        <taxon>Chimaeriformes</taxon>
        <taxon>Callorhinchidae</taxon>
        <taxon>Callorhinchus</taxon>
    </lineage>
</organism>
<reference evidence="12" key="3">
    <citation type="journal article" date="2014" name="Nature">
        <title>Elephant shark genome provides unique insights into gnathostome evolution.</title>
        <authorList>
            <consortium name="International Elephant Shark Genome Sequencing Consortium"/>
            <person name="Venkatesh B."/>
            <person name="Lee A.P."/>
            <person name="Ravi V."/>
            <person name="Maurya A.K."/>
            <person name="Lian M.M."/>
            <person name="Swann J.B."/>
            <person name="Ohta Y."/>
            <person name="Flajnik M.F."/>
            <person name="Sutoh Y."/>
            <person name="Kasahara M."/>
            <person name="Hoon S."/>
            <person name="Gangu V."/>
            <person name="Roy S.W."/>
            <person name="Irimia M."/>
            <person name="Korzh V."/>
            <person name="Kondrychyn I."/>
            <person name="Lim Z.W."/>
            <person name="Tay B.H."/>
            <person name="Tohari S."/>
            <person name="Kong K.W."/>
            <person name="Ho S."/>
            <person name="Lorente-Galdos B."/>
            <person name="Quilez J."/>
            <person name="Marques-Bonet T."/>
            <person name="Raney B.J."/>
            <person name="Ingham P.W."/>
            <person name="Tay A."/>
            <person name="Hillier L.W."/>
            <person name="Minx P."/>
            <person name="Boehm T."/>
            <person name="Wilson R.K."/>
            <person name="Brenner S."/>
            <person name="Warren W.C."/>
        </authorList>
    </citation>
    <scope>NUCLEOTIDE SEQUENCE [LARGE SCALE GENOMIC DNA]</scope>
</reference>
<dbReference type="OMA" id="IMAVHAY"/>
<keyword evidence="5 10" id="KW-0328">Glycosyltransferase</keyword>
<keyword evidence="4" id="KW-0800">Toxin</keyword>
<evidence type="ECO:0000313" key="11">
    <source>
        <dbReference type="Ensembl" id="ENSCMIP00000000610.1"/>
    </source>
</evidence>
<reference evidence="11" key="4">
    <citation type="submission" date="2025-08" db="UniProtKB">
        <authorList>
            <consortium name="Ensembl"/>
        </authorList>
    </citation>
    <scope>IDENTIFICATION</scope>
</reference>
<dbReference type="PROSITE" id="PS01291">
    <property type="entry name" value="ART"/>
    <property type="match status" value="1"/>
</dbReference>